<feature type="domain" description="TET-Associated Glycosyltransferase" evidence="2">
    <location>
        <begin position="275"/>
        <end position="503"/>
    </location>
</feature>
<keyword evidence="5" id="KW-1185">Reference proteome</keyword>
<sequence length="667" mass="77167">MRHGGCSWRGDGCTDWGATRSCSQIGKTGAYLQFLSILSRMLIRLTEVDVYDEEEINVDLREESEWRYLQLSDPWPDLELFRKLPFDYTVHDPKYEDASLICSHHQGAKSEDRGPPRKPEDLFVRRQTARMRLSKYAAHNTYHHCEQCHQYMGFHPRYQLYESTLHAFAFSYSMLGEEIQLHFIIPKSKEHHFVFSQPGGQLESMRLPLVTDKLYESTLHAFAFSYSMLGEEIQLHFIIPKSKEHHFVFSQPGGQLESMRLPLVTDKSHEYIKSPTFTPTTGRHEHGLFNLYHAMDGASHLHVLVVKEYEMPVYKKYWPNHIMLVLPSSFNSAGVGAAHFLIKELSYHNLELERNRQEELGIKPQDIWPFIVISDDSCVMWNVVDVDGGGERSREFSWSERNVSLKHIMQHIEAAPNITHYALIGMRKWSSKAGGHAVREPFSRCHVHDFIVLNVDLTQNVQYNQNRFLCDDVDFNLRVHSAGLLLCRFNRFSVMKKQIAVGGHRSFHITAKYICAPDSKHPSLAAPAQLLLERFLQHHSHRFFPLSLRNHGHPVLLVDCYLNLGSQISVCYVSSRPHSLNVSCSDSTFSGLLLYLCDSFVGASFLKKFHFLKGATLCVICQDRNSLRQTVVRLELEDEWQFRLRDEFQTANAKEDRPLFFLTGRHI</sequence>
<dbReference type="Pfam" id="PF20691">
    <property type="entry name" value="TAGT"/>
    <property type="match status" value="1"/>
</dbReference>
<feature type="domain" description="GREB1-like circularly permuted SF2 helicase" evidence="3">
    <location>
        <begin position="24"/>
        <end position="53"/>
    </location>
</feature>
<evidence type="ECO:0000313" key="4">
    <source>
        <dbReference type="EMBL" id="EPQ08416.1"/>
    </source>
</evidence>
<evidence type="ECO:0000259" key="2">
    <source>
        <dbReference type="Pfam" id="PF20691"/>
    </source>
</evidence>
<evidence type="ECO:0000313" key="5">
    <source>
        <dbReference type="Proteomes" id="UP000052978"/>
    </source>
</evidence>
<gene>
    <name evidence="4" type="ORF">D623_10020805</name>
</gene>
<dbReference type="Pfam" id="PF20267">
    <property type="entry name" value="GREB1_C"/>
    <property type="match status" value="1"/>
</dbReference>
<dbReference type="EMBL" id="KE162477">
    <property type="protein sequence ID" value="EPQ08416.1"/>
    <property type="molecule type" value="Genomic_DNA"/>
</dbReference>
<dbReference type="PANTHER" id="PTHR15720">
    <property type="entry name" value="GREB1-RELATED"/>
    <property type="match status" value="1"/>
</dbReference>
<dbReference type="InterPro" id="IPR028422">
    <property type="entry name" value="GREB1"/>
</dbReference>
<dbReference type="Proteomes" id="UP000052978">
    <property type="component" value="Unassembled WGS sequence"/>
</dbReference>
<organism evidence="4 5">
    <name type="scientific">Myotis brandtii</name>
    <name type="common">Brandt's bat</name>
    <dbReference type="NCBI Taxonomy" id="109478"/>
    <lineage>
        <taxon>Eukaryota</taxon>
        <taxon>Metazoa</taxon>
        <taxon>Chordata</taxon>
        <taxon>Craniata</taxon>
        <taxon>Vertebrata</taxon>
        <taxon>Euteleostomi</taxon>
        <taxon>Mammalia</taxon>
        <taxon>Eutheria</taxon>
        <taxon>Laurasiatheria</taxon>
        <taxon>Chiroptera</taxon>
        <taxon>Yangochiroptera</taxon>
        <taxon>Vespertilionidae</taxon>
        <taxon>Myotis</taxon>
    </lineage>
</organism>
<reference evidence="4 5" key="1">
    <citation type="journal article" date="2013" name="Nat. Commun.">
        <title>Genome analysis reveals insights into physiology and longevity of the Brandt's bat Myotis brandtii.</title>
        <authorList>
            <person name="Seim I."/>
            <person name="Fang X."/>
            <person name="Xiong Z."/>
            <person name="Lobanov A.V."/>
            <person name="Huang Z."/>
            <person name="Ma S."/>
            <person name="Feng Y."/>
            <person name="Turanov A.A."/>
            <person name="Zhu Y."/>
            <person name="Lenz T.L."/>
            <person name="Gerashchenko M.V."/>
            <person name="Fan D."/>
            <person name="Hee Yim S."/>
            <person name="Yao X."/>
            <person name="Jordan D."/>
            <person name="Xiong Y."/>
            <person name="Ma Y."/>
            <person name="Lyapunov A.N."/>
            <person name="Chen G."/>
            <person name="Kulakova O.I."/>
            <person name="Sun Y."/>
            <person name="Lee S.G."/>
            <person name="Bronson R.T."/>
            <person name="Moskalev A.A."/>
            <person name="Sunyaev S.R."/>
            <person name="Zhang G."/>
            <person name="Krogh A."/>
            <person name="Wang J."/>
            <person name="Gladyshev V.N."/>
        </authorList>
    </citation>
    <scope>NUCLEOTIDE SEQUENCE [LARGE SCALE GENOMIC DNA]</scope>
</reference>
<dbReference type="Pfam" id="PF20692">
    <property type="entry name" value="cpSF2-GREB1"/>
    <property type="match status" value="1"/>
</dbReference>
<dbReference type="InterPro" id="IPR048657">
    <property type="entry name" value="GREB1-like_cpSF2"/>
</dbReference>
<evidence type="ECO:0000259" key="1">
    <source>
        <dbReference type="Pfam" id="PF20267"/>
    </source>
</evidence>
<feature type="domain" description="GREB1-like C-terminal" evidence="1">
    <location>
        <begin position="510"/>
        <end position="667"/>
    </location>
</feature>
<proteinExistence type="predicted"/>
<accession>S7MV84</accession>
<evidence type="ECO:0000259" key="3">
    <source>
        <dbReference type="Pfam" id="PF20692"/>
    </source>
</evidence>
<name>S7MV84_MYOBR</name>
<dbReference type="InterPro" id="IPR049100">
    <property type="entry name" value="TAGT"/>
</dbReference>
<dbReference type="InterPro" id="IPR046927">
    <property type="entry name" value="GREB1-like_C"/>
</dbReference>
<protein>
    <submittedName>
        <fullName evidence="4">Protein GREB1</fullName>
    </submittedName>
</protein>
<dbReference type="PANTHER" id="PTHR15720:SF13">
    <property type="entry name" value="PROTEIN GREB1"/>
    <property type="match status" value="1"/>
</dbReference>
<dbReference type="AlphaFoldDB" id="S7MV84"/>